<dbReference type="Pfam" id="PF00571">
    <property type="entry name" value="CBS"/>
    <property type="match status" value="4"/>
</dbReference>
<dbReference type="SMART" id="SM00116">
    <property type="entry name" value="CBS"/>
    <property type="match status" value="4"/>
</dbReference>
<feature type="domain" description="CBS" evidence="3">
    <location>
        <begin position="128"/>
        <end position="185"/>
    </location>
</feature>
<name>A0A9Q4C553_9EURY</name>
<dbReference type="InterPro" id="IPR000644">
    <property type="entry name" value="CBS_dom"/>
</dbReference>
<dbReference type="EMBL" id="RKLV01000016">
    <property type="protein sequence ID" value="MCX2820017.1"/>
    <property type="molecule type" value="Genomic_DNA"/>
</dbReference>
<feature type="domain" description="CBS" evidence="3">
    <location>
        <begin position="66"/>
        <end position="124"/>
    </location>
</feature>
<dbReference type="Proteomes" id="UP001149411">
    <property type="component" value="Unassembled WGS sequence"/>
</dbReference>
<keyword evidence="5" id="KW-1185">Reference proteome</keyword>
<organism evidence="4 5">
    <name type="scientific">Halorutilus salinus</name>
    <dbReference type="NCBI Taxonomy" id="2487751"/>
    <lineage>
        <taxon>Archaea</taxon>
        <taxon>Methanobacteriati</taxon>
        <taxon>Methanobacteriota</taxon>
        <taxon>Stenosarchaea group</taxon>
        <taxon>Halobacteria</taxon>
        <taxon>Halorutilales</taxon>
        <taxon>Halorutilaceae</taxon>
        <taxon>Halorutilus</taxon>
    </lineage>
</organism>
<evidence type="ECO:0000313" key="4">
    <source>
        <dbReference type="EMBL" id="MCX2820017.1"/>
    </source>
</evidence>
<dbReference type="RefSeq" id="WP_266088819.1">
    <property type="nucleotide sequence ID" value="NZ_RKLV01000016.1"/>
</dbReference>
<sequence length="277" mass="30060">MTVNVADIMTSDVVTASLPGTREDVIEVLREGEISSIPVTKDGRYRGLISREELLRDAGENQLAMLMREVPTVAPDASVQEVARIMLENDERRTPVVEGDEVVGIVTLTDIVEHIAGLEDGDDIGGYVDGRVLTLWDETPVGVAVETLTLADESAACVLDENAEMVGIVTETDCVRVADVDESSEELGEGVANQDDDWMWEGIKATSTQLMPVTRVTFPDEAVSGFMADDVVTVVRSTDVTDAAETMTENEVQHLPVKRGDELVGMVRDKDLLRAVL</sequence>
<dbReference type="PROSITE" id="PS51371">
    <property type="entry name" value="CBS"/>
    <property type="match status" value="4"/>
</dbReference>
<gene>
    <name evidence="4" type="ORF">EGH25_11720</name>
</gene>
<dbReference type="PANTHER" id="PTHR43080">
    <property type="entry name" value="CBS DOMAIN-CONTAINING PROTEIN CBSX3, MITOCHONDRIAL"/>
    <property type="match status" value="1"/>
</dbReference>
<evidence type="ECO:0000256" key="2">
    <source>
        <dbReference type="PROSITE-ProRule" id="PRU00703"/>
    </source>
</evidence>
<evidence type="ECO:0000256" key="1">
    <source>
        <dbReference type="ARBA" id="ARBA00023122"/>
    </source>
</evidence>
<dbReference type="InterPro" id="IPR051257">
    <property type="entry name" value="Diverse_CBS-Domain"/>
</dbReference>
<evidence type="ECO:0000259" key="3">
    <source>
        <dbReference type="PROSITE" id="PS51371"/>
    </source>
</evidence>
<comment type="caution">
    <text evidence="4">The sequence shown here is derived from an EMBL/GenBank/DDBJ whole genome shotgun (WGS) entry which is preliminary data.</text>
</comment>
<feature type="domain" description="CBS" evidence="3">
    <location>
        <begin position="227"/>
        <end position="277"/>
    </location>
</feature>
<keyword evidence="1 2" id="KW-0129">CBS domain</keyword>
<proteinExistence type="predicted"/>
<accession>A0A9Q4C553</accession>
<dbReference type="InterPro" id="IPR046342">
    <property type="entry name" value="CBS_dom_sf"/>
</dbReference>
<evidence type="ECO:0000313" key="5">
    <source>
        <dbReference type="Proteomes" id="UP001149411"/>
    </source>
</evidence>
<dbReference type="Gene3D" id="3.10.580.10">
    <property type="entry name" value="CBS-domain"/>
    <property type="match status" value="2"/>
</dbReference>
<protein>
    <submittedName>
        <fullName evidence="4">CBS domain-containing protein</fullName>
    </submittedName>
</protein>
<feature type="domain" description="CBS" evidence="3">
    <location>
        <begin position="9"/>
        <end position="65"/>
    </location>
</feature>
<dbReference type="PANTHER" id="PTHR43080:SF29">
    <property type="entry name" value="OS02G0818000 PROTEIN"/>
    <property type="match status" value="1"/>
</dbReference>
<dbReference type="SUPFAM" id="SSF54631">
    <property type="entry name" value="CBS-domain pair"/>
    <property type="match status" value="2"/>
</dbReference>
<dbReference type="AlphaFoldDB" id="A0A9Q4C553"/>
<reference evidence="4" key="1">
    <citation type="submission" date="2022-09" db="EMBL/GenBank/DDBJ databases">
        <title>Haloadaptaus new haloarchaeum isolated from saline soil.</title>
        <authorList>
            <person name="Duran-Viseras A."/>
            <person name="Sanchez-Porro C."/>
            <person name="Ventosa A."/>
        </authorList>
    </citation>
    <scope>NUCLEOTIDE SEQUENCE</scope>
    <source>
        <strain evidence="4">F3-133</strain>
    </source>
</reference>